<dbReference type="Pfam" id="PF00013">
    <property type="entry name" value="KH_1"/>
    <property type="match status" value="7"/>
</dbReference>
<feature type="domain" description="K Homology" evidence="4">
    <location>
        <begin position="982"/>
        <end position="1067"/>
    </location>
</feature>
<dbReference type="Proteomes" id="UP001215151">
    <property type="component" value="Unassembled WGS sequence"/>
</dbReference>
<dbReference type="PANTHER" id="PTHR10288">
    <property type="entry name" value="KH DOMAIN CONTAINING RNA BINDING PROTEIN"/>
    <property type="match status" value="1"/>
</dbReference>
<feature type="domain" description="K Homology" evidence="4">
    <location>
        <begin position="649"/>
        <end position="739"/>
    </location>
</feature>
<feature type="domain" description="K Homology" evidence="4">
    <location>
        <begin position="1186"/>
        <end position="1255"/>
    </location>
</feature>
<feature type="domain" description="K Homology" evidence="4">
    <location>
        <begin position="901"/>
        <end position="978"/>
    </location>
</feature>
<dbReference type="InterPro" id="IPR004087">
    <property type="entry name" value="KH_dom"/>
</dbReference>
<evidence type="ECO:0000313" key="6">
    <source>
        <dbReference type="Proteomes" id="UP001215151"/>
    </source>
</evidence>
<feature type="domain" description="K Homology" evidence="4">
    <location>
        <begin position="827"/>
        <end position="897"/>
    </location>
</feature>
<dbReference type="GO" id="GO:0003723">
    <property type="term" value="F:RNA binding"/>
    <property type="evidence" value="ECO:0007669"/>
    <property type="project" value="UniProtKB-UniRule"/>
</dbReference>
<evidence type="ECO:0000256" key="1">
    <source>
        <dbReference type="ARBA" id="ARBA00022737"/>
    </source>
</evidence>
<feature type="domain" description="K Homology" evidence="4">
    <location>
        <begin position="743"/>
        <end position="822"/>
    </location>
</feature>
<feature type="domain" description="K Homology" evidence="4">
    <location>
        <begin position="569"/>
        <end position="640"/>
    </location>
</feature>
<comment type="caution">
    <text evidence="5">The sequence shown here is derived from an EMBL/GenBank/DDBJ whole genome shotgun (WGS) entry which is preliminary data.</text>
</comment>
<accession>A0AAD7X463</accession>
<evidence type="ECO:0000313" key="5">
    <source>
        <dbReference type="EMBL" id="KAJ8457776.1"/>
    </source>
</evidence>
<proteinExistence type="predicted"/>
<feature type="region of interest" description="Disordered" evidence="3">
    <location>
        <begin position="1"/>
        <end position="46"/>
    </location>
</feature>
<feature type="compositionally biased region" description="Polar residues" evidence="3">
    <location>
        <begin position="209"/>
        <end position="225"/>
    </location>
</feature>
<dbReference type="SMART" id="SM00322">
    <property type="entry name" value="KH"/>
    <property type="match status" value="9"/>
</dbReference>
<evidence type="ECO:0000256" key="2">
    <source>
        <dbReference type="PROSITE-ProRule" id="PRU00117"/>
    </source>
</evidence>
<gene>
    <name evidence="5" type="ORF">ONZ51_g11324</name>
</gene>
<feature type="region of interest" description="Disordered" evidence="3">
    <location>
        <begin position="198"/>
        <end position="244"/>
    </location>
</feature>
<dbReference type="CDD" id="cd22448">
    <property type="entry name" value="KH-I_ScSCP160_rpt3"/>
    <property type="match status" value="1"/>
</dbReference>
<name>A0AAD7X463_9APHY</name>
<dbReference type="AlphaFoldDB" id="A0AAD7X463"/>
<dbReference type="CDD" id="cd00105">
    <property type="entry name" value="KH-I"/>
    <property type="match status" value="3"/>
</dbReference>
<evidence type="ECO:0000256" key="3">
    <source>
        <dbReference type="SAM" id="MobiDB-lite"/>
    </source>
</evidence>
<protein>
    <recommendedName>
        <fullName evidence="4">K Homology domain-containing protein</fullName>
    </recommendedName>
</protein>
<feature type="domain" description="K Homology" evidence="4">
    <location>
        <begin position="337"/>
        <end position="402"/>
    </location>
</feature>
<keyword evidence="2" id="KW-0694">RNA-binding</keyword>
<feature type="domain" description="K Homology" evidence="4">
    <location>
        <begin position="161"/>
        <end position="263"/>
    </location>
</feature>
<evidence type="ECO:0000259" key="4">
    <source>
        <dbReference type="SMART" id="SM00322"/>
    </source>
</evidence>
<dbReference type="SUPFAM" id="SSF54791">
    <property type="entry name" value="Eukaryotic type KH-domain (KH-domain type I)"/>
    <property type="match status" value="8"/>
</dbReference>
<feature type="region of interest" description="Disordered" evidence="3">
    <location>
        <begin position="1109"/>
        <end position="1130"/>
    </location>
</feature>
<dbReference type="InterPro" id="IPR036612">
    <property type="entry name" value="KH_dom_type_1_sf"/>
</dbReference>
<reference evidence="5" key="1">
    <citation type="submission" date="2022-11" db="EMBL/GenBank/DDBJ databases">
        <title>Genome Sequence of Cubamyces cubensis.</title>
        <authorList>
            <person name="Buettner E."/>
        </authorList>
    </citation>
    <scope>NUCLEOTIDE SEQUENCE</scope>
    <source>
        <strain evidence="5">MPL-01</strain>
    </source>
</reference>
<dbReference type="EMBL" id="JAPEVG010000525">
    <property type="protein sequence ID" value="KAJ8457776.1"/>
    <property type="molecule type" value="Genomic_DNA"/>
</dbReference>
<dbReference type="Gene3D" id="3.30.1370.10">
    <property type="entry name" value="K Homology domain, type 1"/>
    <property type="match status" value="8"/>
</dbReference>
<dbReference type="PROSITE" id="PS50084">
    <property type="entry name" value="KH_TYPE_1"/>
    <property type="match status" value="8"/>
</dbReference>
<dbReference type="CDD" id="cd22450">
    <property type="entry name" value="KH-I_ScSCP160_rpt5"/>
    <property type="match status" value="1"/>
</dbReference>
<keyword evidence="1" id="KW-0677">Repeat</keyword>
<feature type="compositionally biased region" description="Low complexity" evidence="3">
    <location>
        <begin position="1121"/>
        <end position="1130"/>
    </location>
</feature>
<keyword evidence="6" id="KW-1185">Reference proteome</keyword>
<organism evidence="5 6">
    <name type="scientific">Trametes cubensis</name>
    <dbReference type="NCBI Taxonomy" id="1111947"/>
    <lineage>
        <taxon>Eukaryota</taxon>
        <taxon>Fungi</taxon>
        <taxon>Dikarya</taxon>
        <taxon>Basidiomycota</taxon>
        <taxon>Agaricomycotina</taxon>
        <taxon>Agaricomycetes</taxon>
        <taxon>Polyporales</taxon>
        <taxon>Polyporaceae</taxon>
        <taxon>Trametes</taxon>
    </lineage>
</organism>
<dbReference type="InterPro" id="IPR004088">
    <property type="entry name" value="KH_dom_type_1"/>
</dbReference>
<sequence length="1267" mass="136576">MAQALSAADLQRRHELEGAPDPFPSLVDDSPVKPRATPRNGVLDTDSQEAFPSLAPAAQPGNKPVATAWGANAGPRIKPQATKQPTFSDTFVLSSIDLSTAGKDGKPTTLGEVMKQVTSQYKVKLEASTNQKLHQTTFFLKADSKKELEKAKKALLALLSPVVSITLNAPASTIPTIIGPKGVTLKQVRDQTGVRIDIPRRDSLAPANGQANGGSHSASGTATPLPTSPIDGDEEEEPTVPITITGPQPLAYEAQALLNEIIATKRSRATQRVRDIPEHVLPFLLPRRAQFEAAADGGEVTLTLNAPAREITVSGDREAVTRVIEAIKSAVEYFKAETISLKFSLPKRQHRLLTGKSTEDIMAKARCAIVVPKPEDPSEELLIWGKPADVGLGVQAVMEKANSAYIHEFPLPGPVSVSRQFLTYMVRVNYPKTLAAANPGVQVYTPPASTWDRASVLNVDIIGEKPKVDAAVSQFSALIGKLFGATKELPIDWLVHRIINSNKNAKKIKGFHEAHNVLVFFPPESAEQSSVLLVYDPTSPNASPSPVEKAKNLEDVEKELLKMARDAADVKTQIIEVEKKWHDAVVGRGGTTLNAIIGEDKTLSIKVGAEAGQPTEDAILVRGISADVDRAVAEIRQIVENAKNDEIVSSYVTEFEIDREYVGRIVGAGGAGVNKLRDTLGVKIDFSDEGEDREKEKESVVGAGGKKKKAVVHQKSRVKIVGRKENVEEAKRRIQAQADRLADETSEVLKIPHQYHSSLIGQSGKYVIRLEEKYGVKITFPRESAADGEGKTREALKADEVLVKGGRKGVAQAKQELLDAVEFEKESNNVLKFTVPQRSVARILGKGGATINDIKDTTGAQIDVDKASDDSTSANITVRGTKKAIADAKAAILAISEQVQEETTATVEVPSKFHRTLIGAGGQGLKELIARCGGPTDSKAQAGLIRFPRQGEPSDEVRLRGEPKLVAKLKAELEKTVKTLKDRVVLAVEVPVAQHRALIGRGGQHLNDLQTRTGAQIQFPGSRSYTQVGEPENAEDLAGVDPANIVKVSGPRAACEKAIEELKSQIKPPAPEGVTGTVTVPLKYHYAVSQQGNLFRQLRSFGVHVEQSVQPSKPAVPPQPASQADAATAARIDDPDADAGATEVQWQIVPNYQDAEEGESVWTLKARDQAGLDRALKLIQEGIEHAEKMTHVGFLTLPDRSMFPRIVGAKGSNVARLRNESGADITVNRDDNTIVIVGSETAIETAKDAILKMTTNNNNRPRGRRDA</sequence>